<dbReference type="Proteomes" id="UP000307943">
    <property type="component" value="Unassembled WGS sequence"/>
</dbReference>
<accession>A0A5C4SVR9</accession>
<name>A0A5C4SVR9_9BACL</name>
<protein>
    <submittedName>
        <fullName evidence="1">Uncharacterized protein</fullName>
    </submittedName>
</protein>
<dbReference type="RefSeq" id="WP_139607734.1">
    <property type="nucleotide sequence ID" value="NZ_VDCQ01000112.1"/>
</dbReference>
<dbReference type="AlphaFoldDB" id="A0A5C4SVR9"/>
<evidence type="ECO:0000313" key="2">
    <source>
        <dbReference type="Proteomes" id="UP000307943"/>
    </source>
</evidence>
<evidence type="ECO:0000313" key="1">
    <source>
        <dbReference type="EMBL" id="TNJ55921.1"/>
    </source>
</evidence>
<gene>
    <name evidence="1" type="ORF">FE784_39165</name>
</gene>
<comment type="caution">
    <text evidence="1">The sequence shown here is derived from an EMBL/GenBank/DDBJ whole genome shotgun (WGS) entry which is preliminary data.</text>
</comment>
<proteinExistence type="predicted"/>
<reference evidence="1 2" key="1">
    <citation type="submission" date="2019-05" db="EMBL/GenBank/DDBJ databases">
        <title>We sequenced the genome of Paenibacillus hemerocallicola KCTC 33185 for further insight into its adaptation and study the phylogeny of Paenibacillus.</title>
        <authorList>
            <person name="Narsing Rao M.P."/>
        </authorList>
    </citation>
    <scope>NUCLEOTIDE SEQUENCE [LARGE SCALE GENOMIC DNA]</scope>
    <source>
        <strain evidence="1 2">KCTC 33185</strain>
    </source>
</reference>
<sequence>MGRALERYWRLSPAQGHGKSSTRVSYSAFRQNNEPNFTIAELKFSNSEIRFSHVDNPKNDKLAQ</sequence>
<keyword evidence="2" id="KW-1185">Reference proteome</keyword>
<dbReference type="EMBL" id="VDCQ01000112">
    <property type="protein sequence ID" value="TNJ55921.1"/>
    <property type="molecule type" value="Genomic_DNA"/>
</dbReference>
<organism evidence="1 2">
    <name type="scientific">Paenibacillus hemerocallicola</name>
    <dbReference type="NCBI Taxonomy" id="1172614"/>
    <lineage>
        <taxon>Bacteria</taxon>
        <taxon>Bacillati</taxon>
        <taxon>Bacillota</taxon>
        <taxon>Bacilli</taxon>
        <taxon>Bacillales</taxon>
        <taxon>Paenibacillaceae</taxon>
        <taxon>Paenibacillus</taxon>
    </lineage>
</organism>